<dbReference type="AlphaFoldDB" id="A0A1B1U558"/>
<feature type="chain" id="PRO_5008530182" description="Disulfide isomerase DsbG N-terminal domain-containing protein" evidence="1">
    <location>
        <begin position="18"/>
        <end position="245"/>
    </location>
</feature>
<feature type="domain" description="Disulfide isomerase DsbG N-terminal" evidence="2">
    <location>
        <begin position="25"/>
        <end position="98"/>
    </location>
</feature>
<dbReference type="Proteomes" id="UP000092884">
    <property type="component" value="Chromosome"/>
</dbReference>
<keyword evidence="1" id="KW-0732">Signal</keyword>
<feature type="signal peptide" evidence="1">
    <location>
        <begin position="1"/>
        <end position="17"/>
    </location>
</feature>
<dbReference type="EMBL" id="CP016503">
    <property type="protein sequence ID" value="ANV97903.1"/>
    <property type="molecule type" value="Genomic_DNA"/>
</dbReference>
<keyword evidence="4" id="KW-1185">Reference proteome</keyword>
<dbReference type="Gene3D" id="3.10.450.520">
    <property type="match status" value="1"/>
</dbReference>
<name>A0A1B1U558_9HELI</name>
<accession>A0A1B1U558</accession>
<dbReference type="OrthoDB" id="9800545at2"/>
<dbReference type="STRING" id="222136.BBW65_03410"/>
<dbReference type="Gene3D" id="3.40.30.10">
    <property type="entry name" value="Glutaredoxin"/>
    <property type="match status" value="1"/>
</dbReference>
<proteinExistence type="predicted"/>
<evidence type="ECO:0000313" key="3">
    <source>
        <dbReference type="EMBL" id="ANV97903.1"/>
    </source>
</evidence>
<gene>
    <name evidence="3" type="ORF">BBW65_03410</name>
</gene>
<protein>
    <recommendedName>
        <fullName evidence="2">Disulfide isomerase DsbG N-terminal domain-containing protein</fullName>
    </recommendedName>
</protein>
<organism evidence="3 4">
    <name type="scientific">Helicobacter enhydrae</name>
    <dbReference type="NCBI Taxonomy" id="222136"/>
    <lineage>
        <taxon>Bacteria</taxon>
        <taxon>Pseudomonadati</taxon>
        <taxon>Campylobacterota</taxon>
        <taxon>Epsilonproteobacteria</taxon>
        <taxon>Campylobacterales</taxon>
        <taxon>Helicobacteraceae</taxon>
        <taxon>Helicobacter</taxon>
    </lineage>
</organism>
<dbReference type="Pfam" id="PF18257">
    <property type="entry name" value="DsbG_N"/>
    <property type="match status" value="1"/>
</dbReference>
<evidence type="ECO:0000256" key="1">
    <source>
        <dbReference type="SAM" id="SignalP"/>
    </source>
</evidence>
<dbReference type="SUPFAM" id="SSF52833">
    <property type="entry name" value="Thioredoxin-like"/>
    <property type="match status" value="1"/>
</dbReference>
<sequence length="245" mass="27289">MKKIWCLIALFVFASGADLKTQIAKLIKDKTNTQLEVSKVYDLAGSKDLKIVMLESKADKEKMLVLATADGAVIVGLSNVFISENPKDLALLSELYQQTMPPAKKPDPKVLDKFFSTLKSSRYITLTSDSKNKTQTTYIVSDPRCPSCRKELGEVEERLKTGDVKILLVSFLGNESAIKASLIYEKLIGVKNTQEKIKIMKEIYDPNFKPSKRESMISTKQVEKNTADVTGVGIESVPLVHTIKR</sequence>
<dbReference type="InterPro" id="IPR041556">
    <property type="entry name" value="DsbG_N"/>
</dbReference>
<evidence type="ECO:0000259" key="2">
    <source>
        <dbReference type="Pfam" id="PF18257"/>
    </source>
</evidence>
<evidence type="ECO:0000313" key="4">
    <source>
        <dbReference type="Proteomes" id="UP000092884"/>
    </source>
</evidence>
<reference evidence="4" key="1">
    <citation type="submission" date="2016-07" db="EMBL/GenBank/DDBJ databases">
        <authorList>
            <person name="Florea S."/>
            <person name="Webb J.S."/>
            <person name="Jaromczyk J."/>
            <person name="Schardl C.L."/>
        </authorList>
    </citation>
    <scope>NUCLEOTIDE SEQUENCE [LARGE SCALE GENOMIC DNA]</scope>
    <source>
        <strain evidence="4">MIT 01-6242</strain>
    </source>
</reference>
<dbReference type="InterPro" id="IPR036249">
    <property type="entry name" value="Thioredoxin-like_sf"/>
</dbReference>
<dbReference type="KEGG" id="het:BBW65_03410"/>
<dbReference type="RefSeq" id="WP_066339705.1">
    <property type="nucleotide sequence ID" value="NZ_CP016503.1"/>
</dbReference>